<dbReference type="AlphaFoldDB" id="A0A087D4S1"/>
<dbReference type="SUPFAM" id="SSF50475">
    <property type="entry name" value="FMN-binding split barrel"/>
    <property type="match status" value="1"/>
</dbReference>
<dbReference type="eggNOG" id="COG3576">
    <property type="taxonomic scope" value="Bacteria"/>
</dbReference>
<dbReference type="RefSeq" id="WP_026646186.1">
    <property type="nucleotide sequence ID" value="NZ_CALLHR010000183.1"/>
</dbReference>
<dbReference type="Pfam" id="PF01243">
    <property type="entry name" value="PNPOx_N"/>
    <property type="match status" value="1"/>
</dbReference>
<evidence type="ECO:0000313" key="2">
    <source>
        <dbReference type="EMBL" id="KFI90521.1"/>
    </source>
</evidence>
<keyword evidence="3" id="KW-1185">Reference proteome</keyword>
<evidence type="ECO:0000313" key="3">
    <source>
        <dbReference type="Proteomes" id="UP000029078"/>
    </source>
</evidence>
<name>A0A087D4S1_BIFRU</name>
<comment type="caution">
    <text evidence="2">The sequence shown here is derived from an EMBL/GenBank/DDBJ whole genome shotgun (WGS) entry which is preliminary data.</text>
</comment>
<dbReference type="PANTHER" id="PTHR40660:SF1">
    <property type="entry name" value="5'-PHOSPHATE OXIDASE PUTATIVE DOMAIN-CONTAINING PROTEIN-RELATED"/>
    <property type="match status" value="1"/>
</dbReference>
<evidence type="ECO:0000259" key="1">
    <source>
        <dbReference type="Pfam" id="PF01243"/>
    </source>
</evidence>
<dbReference type="Proteomes" id="UP000029078">
    <property type="component" value="Unassembled WGS sequence"/>
</dbReference>
<gene>
    <name evidence="2" type="ORF">BRUM_0287</name>
</gene>
<dbReference type="PANTHER" id="PTHR40660">
    <property type="entry name" value="5'-PHOSPHATE OXIDASE PUTATIVE DOMAIN-CONTAINING PROTEIN-RELATED"/>
    <property type="match status" value="1"/>
</dbReference>
<dbReference type="EMBL" id="JGZL01000003">
    <property type="protein sequence ID" value="KFI90521.1"/>
    <property type="molecule type" value="Genomic_DNA"/>
</dbReference>
<sequence length="134" mass="14819">MANLTTEMKEFINDNLAWVATISKDGHVDLGPKMSVFVIDDNHIGYHERTAGQMYRNLLDGSELVIAVANLEQRKGYRFRGNVTLHSDDAIYEEQVAVADSKGTKKPMTIPVLEITEIQDLTPGATAGKTIVKD</sequence>
<feature type="domain" description="Pyridoxamine 5'-phosphate oxidase N-terminal" evidence="1">
    <location>
        <begin position="4"/>
        <end position="119"/>
    </location>
</feature>
<reference evidence="2 3" key="1">
    <citation type="submission" date="2014-03" db="EMBL/GenBank/DDBJ databases">
        <title>Genomics of Bifidobacteria.</title>
        <authorList>
            <person name="Ventura M."/>
            <person name="Milani C."/>
            <person name="Lugli G.A."/>
        </authorList>
    </citation>
    <scope>NUCLEOTIDE SEQUENCE [LARGE SCALE GENOMIC DNA]</scope>
    <source>
        <strain evidence="2 3">LMG 21811</strain>
    </source>
</reference>
<dbReference type="InterPro" id="IPR012349">
    <property type="entry name" value="Split_barrel_FMN-bd"/>
</dbReference>
<protein>
    <submittedName>
        <fullName evidence="2">Pyridoxamine 5'-phosphate oxidase</fullName>
    </submittedName>
</protein>
<accession>A0A087D4S1</accession>
<proteinExistence type="predicted"/>
<dbReference type="Gene3D" id="2.30.110.10">
    <property type="entry name" value="Electron Transport, Fmn-binding Protein, Chain A"/>
    <property type="match status" value="1"/>
</dbReference>
<organism evidence="2 3">
    <name type="scientific">Bifidobacterium ruminantium</name>
    <dbReference type="NCBI Taxonomy" id="78346"/>
    <lineage>
        <taxon>Bacteria</taxon>
        <taxon>Bacillati</taxon>
        <taxon>Actinomycetota</taxon>
        <taxon>Actinomycetes</taxon>
        <taxon>Bifidobacteriales</taxon>
        <taxon>Bifidobacteriaceae</taxon>
        <taxon>Bifidobacterium</taxon>
    </lineage>
</organism>
<dbReference type="InterPro" id="IPR011576">
    <property type="entry name" value="Pyridox_Oxase_N"/>
</dbReference>
<dbReference type="STRING" id="78346.BRUM_0287"/>